<evidence type="ECO:0000313" key="2">
    <source>
        <dbReference type="EMBL" id="PWZ05157.1"/>
    </source>
</evidence>
<feature type="compositionally biased region" description="Basic and acidic residues" evidence="1">
    <location>
        <begin position="1636"/>
        <end position="1652"/>
    </location>
</feature>
<dbReference type="Pfam" id="PF20210">
    <property type="entry name" value="Laa1_Sip1_HTR5"/>
    <property type="match status" value="1"/>
</dbReference>
<feature type="region of interest" description="Disordered" evidence="1">
    <location>
        <begin position="1691"/>
        <end position="1714"/>
    </location>
</feature>
<gene>
    <name evidence="2" type="primary">heatr5a</name>
    <name evidence="2" type="ORF">Zm00014a_030590</name>
</gene>
<sequence length="1714" mass="189063">MPALLHSAYAVDVSASPSVRGCGLVGALEMACVLYVLRVGVADQMTELTQRDFLLFLGRKLESLNYTAATRVATLRILCYLLRSVGEVPAEFKDVLDNTVVAALSHSSAHVRVEAALTLRALAEVDPTCVGGLVSYGLTTLQALRETVSFDKGKSLNLELDSLHGQATVLAALVAISPKLLLGYPARLPKSVLELSKKMLNGFSRNPVAAIAEREAGWLLLASLLASMPKEELEDQVFDVLLLWAGPFTGNPESYLRHIQDWASELRVLSVAVEALTAFIRSFVYPSITTTDCGILLNPVLAYLGGALSLISSLRSKQVPNVRDSFEDELRAFDGGADGFLPCVWDDEISNFPQPESIRKMLVNQMLLCYGSIFACQENTVKISLLNNLDQCLKSGKKYLWFKFLITNACVALLSGLKEFLALRGAQSLPIDILSMIQSIFKARSLLGELVTTTDLSYTTSVAFSLGCIHRSAGGMALSTLVTPTVSSLSHLSKSSNFNLQLWSLHALLLTIEAAGLSYVSQVQGTLFLAMEILLLEENGYVDLRQGIGHLINAIVAVIGPELAPDSTFFSRCKSVIAEISSSNEMATLLESVRFSQQLVLFAPQAVPVHLHVQGLIPMLYSRQNSDVGSCNYYSLIVYIMSSMSITVAGSFTKYCVTGIEPIGRVLSSVWASGLAPWRVPWVREQMAMGVPWVQAQSAPSWVLATSIRRNTGEVLSCFGHNPPDSTSENDVYYGEDEDNMISSSKQQQIRCAGSISSQFPPRNKHLRYRTRVFAAECVSHVPIAVGAEPAHFDLLLARSAISQGTYLSNDWLVLKLQELVSLSYQISTGQFEGMQPIGVKLLCLIMDKFGKAVDPEFPGHILLEQFQAQLVSAVRMAISTASGPLLLEAGLELATRVMTSSIIGGDRLALSRLFSLITRPLSDIEGLLYPSFADWVVCKIKVRLLTAHAAVKCNTYQFLRMRENAPNEYQQLAPSLVNSSTLLGKYWIRALKDYVSISFGLHSKINYKPFLDGIQSLLVLSKVQRYLDEVWLLILKATALDAAPLDFDENNPKNLLEQTFISGHCMVKLDRTEFQFLWGLSILVLFHSCQSMKNNSLKINLDFKQDKNFGEFIVHGLDDKRPCDQVLRVLSSLTTEVFFSNNFISVDICQQLLQALTYADCSSAPIIHLFTQIIRFCPDNFFEVEAFVFSAIELLSQYLGLILQCRDGSSQNNSSNTLISELSIASETMAYRIKGEVVIERVESDGECTSPKVVFGAMVGLVGYFYVECDKKISLLENKISDSYKLLNKILLFCLGEATALAKLVPEIIYRSENVSNNDVLLWGSFRLCVQVIQGSFRSTNIQVHMLGLQVLRSYAQKELTEGSETKLDSFMMLLTELLGDLFLVMETTLKECSNKKSVSVVDECLKLLFLFHTLAQSKKYRQDATTLLLEALLMVFSLSSDTVSQELAEVNTISRKLFSHFIQIPSVAIQIKDIMLSAPAERRLQLQDMVRASVSQGQITVPVATSAHSEQNIQDSCSKNPGSTSEASDCVATHGNNDNEVVDDDWDDDWDAFQSLPAIANDGVDSGEISLTTRYNEQIPQENSSYGSCNADITARAMEDITCVDKELEEPSDLQFSSTEQQPKHDLPGSSHEGCAKLERHPSVDCKEQLADDETADELQQQVHEDTDHVNKDSEVLSAEIHGVKLDILDEDVEDDSPMNSNNLSDIAEEES</sequence>
<protein>
    <submittedName>
        <fullName evidence="2">HEAT repeat-containing protein 5A</fullName>
    </submittedName>
</protein>
<dbReference type="GO" id="GO:0005975">
    <property type="term" value="P:carbohydrate metabolic process"/>
    <property type="evidence" value="ECO:0007669"/>
    <property type="project" value="InterPro"/>
</dbReference>
<dbReference type="Proteomes" id="UP000251960">
    <property type="component" value="Chromosome 9"/>
</dbReference>
<dbReference type="PANTHER" id="PTHR46975:SF2">
    <property type="entry name" value="PROTEIN SWEETIE"/>
    <property type="match status" value="1"/>
</dbReference>
<dbReference type="InterPro" id="IPR046837">
    <property type="entry name" value="Laa1/Sip1/HEATR5-like_HEAT"/>
</dbReference>
<reference evidence="2" key="1">
    <citation type="journal article" date="2018" name="Nat. Genet.">
        <title>Extensive intraspecific gene order and gene structural variations between Mo17 and other maize genomes.</title>
        <authorList>
            <person name="Sun S."/>
            <person name="Zhou Y."/>
            <person name="Chen J."/>
            <person name="Shi J."/>
            <person name="Zhao H."/>
            <person name="Zhao H."/>
            <person name="Song W."/>
            <person name="Zhang M."/>
            <person name="Cui Y."/>
            <person name="Dong X."/>
            <person name="Liu H."/>
            <person name="Ma X."/>
            <person name="Jiao Y."/>
            <person name="Wang B."/>
            <person name="Wei X."/>
            <person name="Stein J.C."/>
            <person name="Glaubitz J.C."/>
            <person name="Lu F."/>
            <person name="Yu G."/>
            <person name="Liang C."/>
            <person name="Fengler K."/>
            <person name="Li B."/>
            <person name="Rafalski A."/>
            <person name="Schnable P.S."/>
            <person name="Ware D.H."/>
            <person name="Buckler E.S."/>
            <person name="Lai J."/>
        </authorList>
    </citation>
    <scope>NUCLEOTIDE SEQUENCE [LARGE SCALE GENOMIC DNA]</scope>
    <source>
        <tissue evidence="2">Seedling</tissue>
    </source>
</reference>
<dbReference type="EMBL" id="NCVQ01000010">
    <property type="protein sequence ID" value="PWZ05157.1"/>
    <property type="molecule type" value="Genomic_DNA"/>
</dbReference>
<feature type="region of interest" description="Disordered" evidence="1">
    <location>
        <begin position="1612"/>
        <end position="1661"/>
    </location>
</feature>
<dbReference type="PANTHER" id="PTHR46975">
    <property type="entry name" value="PROTEIN SWEETIE"/>
    <property type="match status" value="1"/>
</dbReference>
<feature type="region of interest" description="Disordered" evidence="1">
    <location>
        <begin position="1507"/>
        <end position="1550"/>
    </location>
</feature>
<dbReference type="InterPro" id="IPR044218">
    <property type="entry name" value="SWEETIE"/>
</dbReference>
<name>A0A3L6DAS5_MAIZE</name>
<feature type="compositionally biased region" description="Polar residues" evidence="1">
    <location>
        <begin position="1508"/>
        <end position="1529"/>
    </location>
</feature>
<evidence type="ECO:0000256" key="1">
    <source>
        <dbReference type="SAM" id="MobiDB-lite"/>
    </source>
</evidence>
<accession>A0A3L6DAS5</accession>
<dbReference type="InterPro" id="IPR016024">
    <property type="entry name" value="ARM-type_fold"/>
</dbReference>
<comment type="caution">
    <text evidence="2">The sequence shown here is derived from an EMBL/GenBank/DDBJ whole genome shotgun (WGS) entry which is preliminary data.</text>
</comment>
<dbReference type="SUPFAM" id="SSF48371">
    <property type="entry name" value="ARM repeat"/>
    <property type="match status" value="1"/>
</dbReference>
<dbReference type="ExpressionAtlas" id="A0A3L6DAS5">
    <property type="expression patterns" value="baseline and differential"/>
</dbReference>
<proteinExistence type="predicted"/>
<organism evidence="2">
    <name type="scientific">Zea mays</name>
    <name type="common">Maize</name>
    <dbReference type="NCBI Taxonomy" id="4577"/>
    <lineage>
        <taxon>Eukaryota</taxon>
        <taxon>Viridiplantae</taxon>
        <taxon>Streptophyta</taxon>
        <taxon>Embryophyta</taxon>
        <taxon>Tracheophyta</taxon>
        <taxon>Spermatophyta</taxon>
        <taxon>Magnoliopsida</taxon>
        <taxon>Liliopsida</taxon>
        <taxon>Poales</taxon>
        <taxon>Poaceae</taxon>
        <taxon>PACMAD clade</taxon>
        <taxon>Panicoideae</taxon>
        <taxon>Andropogonodae</taxon>
        <taxon>Andropogoneae</taxon>
        <taxon>Tripsacinae</taxon>
        <taxon>Zea</taxon>
    </lineage>
</organism>